<name>A0A518BI06_9BACT</name>
<gene>
    <name evidence="3" type="ORF">Pla133_16600</name>
</gene>
<reference evidence="3 4" key="1">
    <citation type="submission" date="2019-02" db="EMBL/GenBank/DDBJ databases">
        <title>Deep-cultivation of Planctomycetes and their phenomic and genomic characterization uncovers novel biology.</title>
        <authorList>
            <person name="Wiegand S."/>
            <person name="Jogler M."/>
            <person name="Boedeker C."/>
            <person name="Pinto D."/>
            <person name="Vollmers J."/>
            <person name="Rivas-Marin E."/>
            <person name="Kohn T."/>
            <person name="Peeters S.H."/>
            <person name="Heuer A."/>
            <person name="Rast P."/>
            <person name="Oberbeckmann S."/>
            <person name="Bunk B."/>
            <person name="Jeske O."/>
            <person name="Meyerdierks A."/>
            <person name="Storesund J.E."/>
            <person name="Kallscheuer N."/>
            <person name="Luecker S."/>
            <person name="Lage O.M."/>
            <person name="Pohl T."/>
            <person name="Merkel B.J."/>
            <person name="Hornburger P."/>
            <person name="Mueller R.-W."/>
            <person name="Bruemmer F."/>
            <person name="Labrenz M."/>
            <person name="Spormann A.M."/>
            <person name="Op den Camp H."/>
            <person name="Overmann J."/>
            <person name="Amann R."/>
            <person name="Jetten M.S.M."/>
            <person name="Mascher T."/>
            <person name="Medema M.H."/>
            <person name="Devos D.P."/>
            <person name="Kaster A.-K."/>
            <person name="Ovreas L."/>
            <person name="Rohde M."/>
            <person name="Galperin M.Y."/>
            <person name="Jogler C."/>
        </authorList>
    </citation>
    <scope>NUCLEOTIDE SEQUENCE [LARGE SCALE GENOMIC DNA]</scope>
    <source>
        <strain evidence="3 4">Pla133</strain>
    </source>
</reference>
<dbReference type="AlphaFoldDB" id="A0A518BI06"/>
<feature type="compositionally biased region" description="Acidic residues" evidence="1">
    <location>
        <begin position="510"/>
        <end position="519"/>
    </location>
</feature>
<sequence precursor="true">MQRLHSTILLLPLLWLPAAPLQETPPAASAPVADAERARDPELLALIEQARLAVAARYGEQQRAEPVAVKIVDRDRLVATMTVDLGPQMRMQFEDEEVAANQARSFAETIGFAVLARYCWTEQAILVCPENFDFMAELFEDESLTDDGILRAVLVHEFVHANDSRTHDLAEFLNSSSDVDALHARNAVIEGHAQRVARAVCADQGWSAGFLQFTDLIDAVPPGIDDPIARMTMEVAAQSFAFAYYDGERLVDAVAAARGQEGIEALFSSPPRSPIEVLRPDWYLDPSLRPASEIDLERGLDRFVELVVQEGQREQRLNLLPSQVRAIFAGLPELQVRRFQEAMIECRLVVATDPEQPGAMRSIGLFQFGTAGEALAGLALERALLKFRDEQMAEGPIHIAESEYLEIALEGGERGLAAMKTVETPIDSLEVTTVLLVNGPLLVEVSAVFAPEEHNVLAEWGRATLEAALRPPAVGDGEVGDGQVEDGQVEDGQVEDDESDPSGDGSPEAGADDSSDEPH</sequence>
<dbReference type="KEGG" id="pbap:Pla133_16600"/>
<feature type="compositionally biased region" description="Acidic residues" evidence="1">
    <location>
        <begin position="483"/>
        <end position="501"/>
    </location>
</feature>
<feature type="signal peptide" evidence="2">
    <location>
        <begin position="1"/>
        <end position="21"/>
    </location>
</feature>
<feature type="chain" id="PRO_5022208130" description="Neutral zinc metallopeptidase" evidence="2">
    <location>
        <begin position="22"/>
        <end position="519"/>
    </location>
</feature>
<dbReference type="Proteomes" id="UP000316921">
    <property type="component" value="Chromosome"/>
</dbReference>
<evidence type="ECO:0000256" key="1">
    <source>
        <dbReference type="SAM" id="MobiDB-lite"/>
    </source>
</evidence>
<dbReference type="RefSeq" id="WP_145064408.1">
    <property type="nucleotide sequence ID" value="NZ_CP036287.1"/>
</dbReference>
<organism evidence="3 4">
    <name type="scientific">Engelhardtia mirabilis</name>
    <dbReference type="NCBI Taxonomy" id="2528011"/>
    <lineage>
        <taxon>Bacteria</taxon>
        <taxon>Pseudomonadati</taxon>
        <taxon>Planctomycetota</taxon>
        <taxon>Planctomycetia</taxon>
        <taxon>Planctomycetia incertae sedis</taxon>
        <taxon>Engelhardtia</taxon>
    </lineage>
</organism>
<evidence type="ECO:0000256" key="2">
    <source>
        <dbReference type="SAM" id="SignalP"/>
    </source>
</evidence>
<dbReference type="EMBL" id="CP036287">
    <property type="protein sequence ID" value="QDU66584.1"/>
    <property type="molecule type" value="Genomic_DNA"/>
</dbReference>
<evidence type="ECO:0000313" key="4">
    <source>
        <dbReference type="Proteomes" id="UP000316921"/>
    </source>
</evidence>
<accession>A0A518BI06</accession>
<evidence type="ECO:0008006" key="5">
    <source>
        <dbReference type="Google" id="ProtNLM"/>
    </source>
</evidence>
<keyword evidence="4" id="KW-1185">Reference proteome</keyword>
<evidence type="ECO:0000313" key="3">
    <source>
        <dbReference type="EMBL" id="QDU66584.1"/>
    </source>
</evidence>
<feature type="region of interest" description="Disordered" evidence="1">
    <location>
        <begin position="472"/>
        <end position="519"/>
    </location>
</feature>
<keyword evidence="2" id="KW-0732">Signal</keyword>
<proteinExistence type="predicted"/>
<protein>
    <recommendedName>
        <fullName evidence="5">Neutral zinc metallopeptidase</fullName>
    </recommendedName>
</protein>